<dbReference type="AlphaFoldDB" id="A0A3M7PCW9"/>
<gene>
    <name evidence="1" type="ORF">BpHYR1_053521</name>
</gene>
<dbReference type="Proteomes" id="UP000276133">
    <property type="component" value="Unassembled WGS sequence"/>
</dbReference>
<keyword evidence="2" id="KW-1185">Reference proteome</keyword>
<organism evidence="1 2">
    <name type="scientific">Brachionus plicatilis</name>
    <name type="common">Marine rotifer</name>
    <name type="synonym">Brachionus muelleri</name>
    <dbReference type="NCBI Taxonomy" id="10195"/>
    <lineage>
        <taxon>Eukaryota</taxon>
        <taxon>Metazoa</taxon>
        <taxon>Spiralia</taxon>
        <taxon>Gnathifera</taxon>
        <taxon>Rotifera</taxon>
        <taxon>Eurotatoria</taxon>
        <taxon>Monogononta</taxon>
        <taxon>Pseudotrocha</taxon>
        <taxon>Ploima</taxon>
        <taxon>Brachionidae</taxon>
        <taxon>Brachionus</taxon>
    </lineage>
</organism>
<name>A0A3M7PCW9_BRAPC</name>
<proteinExistence type="predicted"/>
<accession>A0A3M7PCW9</accession>
<dbReference type="EMBL" id="REGN01011851">
    <property type="protein sequence ID" value="RMZ96843.1"/>
    <property type="molecule type" value="Genomic_DNA"/>
</dbReference>
<evidence type="ECO:0000313" key="2">
    <source>
        <dbReference type="Proteomes" id="UP000276133"/>
    </source>
</evidence>
<comment type="caution">
    <text evidence="1">The sequence shown here is derived from an EMBL/GenBank/DDBJ whole genome shotgun (WGS) entry which is preliminary data.</text>
</comment>
<reference evidence="1 2" key="1">
    <citation type="journal article" date="2018" name="Sci. Rep.">
        <title>Genomic signatures of local adaptation to the degree of environmental predictability in rotifers.</title>
        <authorList>
            <person name="Franch-Gras L."/>
            <person name="Hahn C."/>
            <person name="Garcia-Roger E.M."/>
            <person name="Carmona M.J."/>
            <person name="Serra M."/>
            <person name="Gomez A."/>
        </authorList>
    </citation>
    <scope>NUCLEOTIDE SEQUENCE [LARGE SCALE GENOMIC DNA]</scope>
    <source>
        <strain evidence="1">HYR1</strain>
    </source>
</reference>
<protein>
    <submittedName>
        <fullName evidence="1">Uncharacterized protein</fullName>
    </submittedName>
</protein>
<sequence>MEKKIDVNLSVSMETIYRQPNYSLKPKFLTKSFAIKIFTCRWRHLFKLSNIRMTIKISKKEKLGFNIYIEIPHRDYDFNMKILFALADKLLIICRPKSRLDFYFITLTFDHLYFFVITTLRNFQSCISYQGLQNSANLAEIRFQCVQAREHDILQVTRNFFYQNKLIFKFSLLATKIKKD</sequence>
<evidence type="ECO:0000313" key="1">
    <source>
        <dbReference type="EMBL" id="RMZ96843.1"/>
    </source>
</evidence>